<dbReference type="InterPro" id="IPR036305">
    <property type="entry name" value="RGS_sf"/>
</dbReference>
<dbReference type="RefSeq" id="XP_007730495.1">
    <property type="nucleotide sequence ID" value="XM_007732305.1"/>
</dbReference>
<feature type="transmembrane region" description="Helical" evidence="1">
    <location>
        <begin position="197"/>
        <end position="216"/>
    </location>
</feature>
<accession>W9Y983</accession>
<proteinExistence type="predicted"/>
<organism evidence="2 3">
    <name type="scientific">Capronia epimyces CBS 606.96</name>
    <dbReference type="NCBI Taxonomy" id="1182542"/>
    <lineage>
        <taxon>Eukaryota</taxon>
        <taxon>Fungi</taxon>
        <taxon>Dikarya</taxon>
        <taxon>Ascomycota</taxon>
        <taxon>Pezizomycotina</taxon>
        <taxon>Eurotiomycetes</taxon>
        <taxon>Chaetothyriomycetidae</taxon>
        <taxon>Chaetothyriales</taxon>
        <taxon>Herpotrichiellaceae</taxon>
        <taxon>Capronia</taxon>
    </lineage>
</organism>
<evidence type="ECO:0000313" key="3">
    <source>
        <dbReference type="Proteomes" id="UP000019478"/>
    </source>
</evidence>
<reference evidence="2 3" key="1">
    <citation type="submission" date="2013-03" db="EMBL/GenBank/DDBJ databases">
        <title>The Genome Sequence of Capronia epimyces CBS 606.96.</title>
        <authorList>
            <consortium name="The Broad Institute Genomics Platform"/>
            <person name="Cuomo C."/>
            <person name="de Hoog S."/>
            <person name="Gorbushina A."/>
            <person name="Walker B."/>
            <person name="Young S.K."/>
            <person name="Zeng Q."/>
            <person name="Gargeya S."/>
            <person name="Fitzgerald M."/>
            <person name="Haas B."/>
            <person name="Abouelleil A."/>
            <person name="Allen A.W."/>
            <person name="Alvarado L."/>
            <person name="Arachchi H.M."/>
            <person name="Berlin A.M."/>
            <person name="Chapman S.B."/>
            <person name="Gainer-Dewar J."/>
            <person name="Goldberg J."/>
            <person name="Griggs A."/>
            <person name="Gujja S."/>
            <person name="Hansen M."/>
            <person name="Howarth C."/>
            <person name="Imamovic A."/>
            <person name="Ireland A."/>
            <person name="Larimer J."/>
            <person name="McCowan C."/>
            <person name="Murphy C."/>
            <person name="Pearson M."/>
            <person name="Poon T.W."/>
            <person name="Priest M."/>
            <person name="Roberts A."/>
            <person name="Saif S."/>
            <person name="Shea T."/>
            <person name="Sisk P."/>
            <person name="Sykes S."/>
            <person name="Wortman J."/>
            <person name="Nusbaum C."/>
            <person name="Birren B."/>
        </authorList>
    </citation>
    <scope>NUCLEOTIDE SEQUENCE [LARGE SCALE GENOMIC DNA]</scope>
    <source>
        <strain evidence="2 3">CBS 606.96</strain>
    </source>
</reference>
<name>W9Y983_9EURO</name>
<gene>
    <name evidence="2" type="ORF">A1O3_02162</name>
</gene>
<dbReference type="OrthoDB" id="5313079at2759"/>
<dbReference type="SUPFAM" id="SSF48097">
    <property type="entry name" value="Regulator of G-protein signaling, RGS"/>
    <property type="match status" value="1"/>
</dbReference>
<keyword evidence="3" id="KW-1185">Reference proteome</keyword>
<evidence type="ECO:0008006" key="4">
    <source>
        <dbReference type="Google" id="ProtNLM"/>
    </source>
</evidence>
<feature type="transmembrane region" description="Helical" evidence="1">
    <location>
        <begin position="262"/>
        <end position="284"/>
    </location>
</feature>
<feature type="transmembrane region" description="Helical" evidence="1">
    <location>
        <begin position="147"/>
        <end position="167"/>
    </location>
</feature>
<dbReference type="GeneID" id="19166295"/>
<feature type="transmembrane region" description="Helical" evidence="1">
    <location>
        <begin position="13"/>
        <end position="33"/>
    </location>
</feature>
<evidence type="ECO:0000256" key="1">
    <source>
        <dbReference type="SAM" id="Phobius"/>
    </source>
</evidence>
<dbReference type="AlphaFoldDB" id="W9Y983"/>
<feature type="transmembrane region" description="Helical" evidence="1">
    <location>
        <begin position="45"/>
        <end position="67"/>
    </location>
</feature>
<dbReference type="STRING" id="1182542.W9Y983"/>
<dbReference type="Proteomes" id="UP000019478">
    <property type="component" value="Unassembled WGS sequence"/>
</dbReference>
<dbReference type="EMBL" id="AMGY01000002">
    <property type="protein sequence ID" value="EXJ89098.1"/>
    <property type="molecule type" value="Genomic_DNA"/>
</dbReference>
<keyword evidence="1" id="KW-0812">Transmembrane</keyword>
<protein>
    <recommendedName>
        <fullName evidence="4">RGS domain-containing protein</fullName>
    </recommendedName>
</protein>
<sequence length="595" mass="67105">MALRFNTDGLGKTYIGIVVAWTCLLLPAAIFLIRNRNLSYLRMRNIPLAISAVATLHVYWVLCMIAYVLNGYFPCATEYWIMSIYLPLGIALFHATNTQLLSIATAQKRYAQGDVLVESQPSKQPKARGWRKWWEQLKTYNATKNTMAWIGMGMIVQLVFTLVVFLMSRKFHPGFGVTGQVTSRSGCRRGWEWWPSIAWQFFWAWIYAPILLWRVHGIDDVHGWRSQTVACILAGMPASPMWLIALYASPMKAVNRYFVPPLWFSASIVIMQACVIFVPFFQIFKNRKLESETREIIAEWEEKNKANGSFTSTSTKVGVRSRFSTHQSVKSNTSSRQGEMYTMSALEKTLQVNPTPLLMFSALKDFSGENISFLIHVRQWKANWVSASPRSGFLRKQESFKPRDQALIRQQFRQAVGIYASFVSLRYSDFPINISSAHLRDLEAVFEQYAALVCAEPATNSATPFDNYWSSTVSEDVESQVGKDALSVVSTVVGEGGREETKPGCDRIGQLQELKMTNFGERLPSSIGIPDAFDPAVFDKAELSIKELVLTNTWAKFVKAGFAQNTVKGGFAVAFQAGVDACRQRLARVTGRFAK</sequence>
<keyword evidence="1" id="KW-1133">Transmembrane helix</keyword>
<keyword evidence="1" id="KW-0472">Membrane</keyword>
<feature type="transmembrane region" description="Helical" evidence="1">
    <location>
        <begin position="228"/>
        <end position="250"/>
    </location>
</feature>
<dbReference type="HOGENOM" id="CLU_022448_0_0_1"/>
<dbReference type="eggNOG" id="ENOG502SM9E">
    <property type="taxonomic scope" value="Eukaryota"/>
</dbReference>
<evidence type="ECO:0000313" key="2">
    <source>
        <dbReference type="EMBL" id="EXJ89098.1"/>
    </source>
</evidence>
<feature type="transmembrane region" description="Helical" evidence="1">
    <location>
        <begin position="79"/>
        <end position="101"/>
    </location>
</feature>
<comment type="caution">
    <text evidence="2">The sequence shown here is derived from an EMBL/GenBank/DDBJ whole genome shotgun (WGS) entry which is preliminary data.</text>
</comment>